<dbReference type="Pfam" id="PF04082">
    <property type="entry name" value="Fungal_trans"/>
    <property type="match status" value="1"/>
</dbReference>
<sequence>MNQLDAQVSDLRSFLPHPPGPPTPSNAAHAAGFSPRHPGTHGASPRSAPGDNSAQPSTPSAHGLPAKRRSEDDGGSAKQQRSKRNRYISIACNECKRRKIKCNGETPCQRCGNLNLACLYAPNCCSGSFRDSDEFKRMADQMSRLQDQVDTLFRNMTALQQDTLRLAPIQDRTLALPSTTATPSPSSSIPSLHRPDLPPFRPPHSFRGPTSIAFTVDVAKNTLHNMGYSGADGPEENGVTQEDTPTTSPMIQQREPPPRQSPQDPLWDFDKDELVRLCRLHEDEVGIMYPVVNIDDVINYARTLGSWMEAAKNNGLVPPFGQDEGITDIKTLQLKIIMCCALAVEEHGNSAKAIRLWESIEPIADRMLMSDPSDVGNLPFLALVAGYRFLAYEEVLSWRVMGQVARLCLELGLHRRDGLAKIPGDQDRRNAVNTFWSAYVLERRWSFGTGLPFVIHDDKIDPKLPYPDEHPYLVAMITYSKLGAKIWKLVDYFEPALIRELKREDFESLDREIMNWYDSVPADVKISNLNNQIPLPSTPSYNLERLQIWTRLRLNQIRIWLFTPVLHSASSIAVNMHLAQRAVELAKETIHYLTKLNNTSNLYRRIQVFYHQFLTSAIAVLFLASTHAPLQFSANCRDEFYMALELVKDMSAKSWVSQRLWRTVRGLKNYAPRLGLRRDDPGARESNAAQAMAGLAAGQHTNGVPTSAAAGSPGVISQAATLRYPSPAARLGSVGPPRMPSSASTPAPQGQSLTDDQNNGLLLQSEMTKIFEGYMGMSGIPHPFARGGLHSVRTPDGGAYGTNGGVMSPREMSEGSGPGYSSDGVGVYQQLKEMF</sequence>
<dbReference type="GO" id="GO:0008270">
    <property type="term" value="F:zinc ion binding"/>
    <property type="evidence" value="ECO:0007669"/>
    <property type="project" value="InterPro"/>
</dbReference>
<proteinExistence type="predicted"/>
<dbReference type="GO" id="GO:0000981">
    <property type="term" value="F:DNA-binding transcription factor activity, RNA polymerase II-specific"/>
    <property type="evidence" value="ECO:0007669"/>
    <property type="project" value="InterPro"/>
</dbReference>
<dbReference type="Gene3D" id="4.10.240.10">
    <property type="entry name" value="Zn(2)-C6 fungal-type DNA-binding domain"/>
    <property type="match status" value="1"/>
</dbReference>
<feature type="region of interest" description="Disordered" evidence="5">
    <location>
        <begin position="727"/>
        <end position="757"/>
    </location>
</feature>
<feature type="compositionally biased region" description="Polar residues" evidence="5">
    <location>
        <begin position="50"/>
        <end position="60"/>
    </location>
</feature>
<keyword evidence="7" id="KW-0808">Transferase</keyword>
<dbReference type="AlphaFoldDB" id="A0AA38RIL7"/>
<keyword evidence="2" id="KW-0805">Transcription regulation</keyword>
<accession>A0AA38RIL7</accession>
<feature type="compositionally biased region" description="Polar residues" evidence="5">
    <location>
        <begin position="741"/>
        <end position="757"/>
    </location>
</feature>
<evidence type="ECO:0000313" key="8">
    <source>
        <dbReference type="Proteomes" id="UP001174694"/>
    </source>
</evidence>
<evidence type="ECO:0000256" key="2">
    <source>
        <dbReference type="ARBA" id="ARBA00023015"/>
    </source>
</evidence>
<organism evidence="7 8">
    <name type="scientific">Pleurostoma richardsiae</name>
    <dbReference type="NCBI Taxonomy" id="41990"/>
    <lineage>
        <taxon>Eukaryota</taxon>
        <taxon>Fungi</taxon>
        <taxon>Dikarya</taxon>
        <taxon>Ascomycota</taxon>
        <taxon>Pezizomycotina</taxon>
        <taxon>Sordariomycetes</taxon>
        <taxon>Sordariomycetidae</taxon>
        <taxon>Calosphaeriales</taxon>
        <taxon>Pleurostomataceae</taxon>
        <taxon>Pleurostoma</taxon>
    </lineage>
</organism>
<gene>
    <name evidence="7" type="ORF">NKR23_g7264</name>
</gene>
<dbReference type="EMBL" id="JANBVO010000022">
    <property type="protein sequence ID" value="KAJ9142436.1"/>
    <property type="molecule type" value="Genomic_DNA"/>
</dbReference>
<keyword evidence="3" id="KW-0804">Transcription</keyword>
<dbReference type="GO" id="GO:0000978">
    <property type="term" value="F:RNA polymerase II cis-regulatory region sequence-specific DNA binding"/>
    <property type="evidence" value="ECO:0007669"/>
    <property type="project" value="TreeGrafter"/>
</dbReference>
<evidence type="ECO:0000259" key="6">
    <source>
        <dbReference type="PROSITE" id="PS50048"/>
    </source>
</evidence>
<reference evidence="7" key="1">
    <citation type="submission" date="2022-07" db="EMBL/GenBank/DDBJ databases">
        <title>Fungi with potential for degradation of polypropylene.</title>
        <authorList>
            <person name="Gostincar C."/>
        </authorList>
    </citation>
    <scope>NUCLEOTIDE SEQUENCE</scope>
    <source>
        <strain evidence="7">EXF-13308</strain>
    </source>
</reference>
<dbReference type="PANTHER" id="PTHR47424:SF5">
    <property type="entry name" value="ZN(II)2CYS6 TRANSCRIPTION FACTOR (EUROFUNG)"/>
    <property type="match status" value="1"/>
</dbReference>
<evidence type="ECO:0000256" key="3">
    <source>
        <dbReference type="ARBA" id="ARBA00023163"/>
    </source>
</evidence>
<dbReference type="PROSITE" id="PS00463">
    <property type="entry name" value="ZN2_CY6_FUNGAL_1"/>
    <property type="match status" value="1"/>
</dbReference>
<feature type="region of interest" description="Disordered" evidence="5">
    <location>
        <begin position="225"/>
        <end position="266"/>
    </location>
</feature>
<dbReference type="InterPro" id="IPR007219">
    <property type="entry name" value="XnlR_reg_dom"/>
</dbReference>
<evidence type="ECO:0000256" key="1">
    <source>
        <dbReference type="ARBA" id="ARBA00022723"/>
    </source>
</evidence>
<dbReference type="CDD" id="cd00067">
    <property type="entry name" value="GAL4"/>
    <property type="match status" value="1"/>
</dbReference>
<dbReference type="GO" id="GO:0005634">
    <property type="term" value="C:nucleus"/>
    <property type="evidence" value="ECO:0007669"/>
    <property type="project" value="TreeGrafter"/>
</dbReference>
<feature type="region of interest" description="Disordered" evidence="5">
    <location>
        <begin position="1"/>
        <end position="83"/>
    </location>
</feature>
<dbReference type="InterPro" id="IPR051127">
    <property type="entry name" value="Fungal_SecMet_Regulators"/>
</dbReference>
<dbReference type="InterPro" id="IPR036864">
    <property type="entry name" value="Zn2-C6_fun-type_DNA-bd_sf"/>
</dbReference>
<keyword evidence="7" id="KW-0418">Kinase</keyword>
<dbReference type="GO" id="GO:0006351">
    <property type="term" value="P:DNA-templated transcription"/>
    <property type="evidence" value="ECO:0007669"/>
    <property type="project" value="InterPro"/>
</dbReference>
<evidence type="ECO:0000313" key="7">
    <source>
        <dbReference type="EMBL" id="KAJ9142436.1"/>
    </source>
</evidence>
<dbReference type="SMART" id="SM00906">
    <property type="entry name" value="Fungal_trans"/>
    <property type="match status" value="1"/>
</dbReference>
<dbReference type="SMART" id="SM00066">
    <property type="entry name" value="GAL4"/>
    <property type="match status" value="1"/>
</dbReference>
<dbReference type="InterPro" id="IPR001138">
    <property type="entry name" value="Zn2Cys6_DnaBD"/>
</dbReference>
<feature type="domain" description="Zn(2)-C6 fungal-type" evidence="6">
    <location>
        <begin position="91"/>
        <end position="120"/>
    </location>
</feature>
<feature type="compositionally biased region" description="Polar residues" evidence="5">
    <location>
        <begin position="238"/>
        <end position="251"/>
    </location>
</feature>
<evidence type="ECO:0000256" key="4">
    <source>
        <dbReference type="ARBA" id="ARBA00023242"/>
    </source>
</evidence>
<dbReference type="Proteomes" id="UP001174694">
    <property type="component" value="Unassembled WGS sequence"/>
</dbReference>
<dbReference type="GO" id="GO:0016301">
    <property type="term" value="F:kinase activity"/>
    <property type="evidence" value="ECO:0007669"/>
    <property type="project" value="UniProtKB-KW"/>
</dbReference>
<dbReference type="Pfam" id="PF00172">
    <property type="entry name" value="Zn_clus"/>
    <property type="match status" value="1"/>
</dbReference>
<keyword evidence="1" id="KW-0479">Metal-binding</keyword>
<name>A0AA38RIL7_9PEZI</name>
<dbReference type="PROSITE" id="PS50048">
    <property type="entry name" value="ZN2_CY6_FUNGAL_2"/>
    <property type="match status" value="1"/>
</dbReference>
<feature type="compositionally biased region" description="Low complexity" evidence="5">
    <location>
        <begin position="175"/>
        <end position="192"/>
    </location>
</feature>
<protein>
    <submittedName>
        <fullName evidence="7">Casein kinase II subunit beta</fullName>
    </submittedName>
</protein>
<keyword evidence="8" id="KW-1185">Reference proteome</keyword>
<dbReference type="CDD" id="cd12148">
    <property type="entry name" value="fungal_TF_MHR"/>
    <property type="match status" value="1"/>
</dbReference>
<feature type="region of interest" description="Disordered" evidence="5">
    <location>
        <begin position="175"/>
        <end position="206"/>
    </location>
</feature>
<comment type="caution">
    <text evidence="7">The sequence shown here is derived from an EMBL/GenBank/DDBJ whole genome shotgun (WGS) entry which is preliminary data.</text>
</comment>
<dbReference type="GO" id="GO:0000435">
    <property type="term" value="P:positive regulation of transcription from RNA polymerase II promoter by galactose"/>
    <property type="evidence" value="ECO:0007669"/>
    <property type="project" value="TreeGrafter"/>
</dbReference>
<keyword evidence="4" id="KW-0539">Nucleus</keyword>
<evidence type="ECO:0000256" key="5">
    <source>
        <dbReference type="SAM" id="MobiDB-lite"/>
    </source>
</evidence>
<dbReference type="SUPFAM" id="SSF57701">
    <property type="entry name" value="Zn2/Cys6 DNA-binding domain"/>
    <property type="match status" value="1"/>
</dbReference>
<dbReference type="PANTHER" id="PTHR47424">
    <property type="entry name" value="REGULATORY PROTEIN GAL4"/>
    <property type="match status" value="1"/>
</dbReference>